<feature type="transmembrane region" description="Helical" evidence="7">
    <location>
        <begin position="357"/>
        <end position="379"/>
    </location>
</feature>
<feature type="transmembrane region" description="Helical" evidence="7">
    <location>
        <begin position="234"/>
        <end position="258"/>
    </location>
</feature>
<evidence type="ECO:0000256" key="6">
    <source>
        <dbReference type="ARBA" id="ARBA00023136"/>
    </source>
</evidence>
<dbReference type="InterPro" id="IPR036458">
    <property type="entry name" value="Na:dicarbo_symporter_sf"/>
</dbReference>
<reference evidence="8 9" key="1">
    <citation type="journal article" date="2020" name="Pathogens">
        <title>First Whole Genome Sequence of Anaplasma platys, an Obligate Intracellular Rickettsial Pathogen of Dogs.</title>
        <authorList>
            <person name="Llanes A."/>
            <person name="Rajeev S."/>
        </authorList>
    </citation>
    <scope>NUCLEOTIDE SEQUENCE [LARGE SCALE GENOMIC DNA]</scope>
    <source>
        <strain evidence="8 9">S3</strain>
    </source>
</reference>
<dbReference type="GO" id="GO:0015293">
    <property type="term" value="F:symporter activity"/>
    <property type="evidence" value="ECO:0007669"/>
    <property type="project" value="UniProtKB-KW"/>
</dbReference>
<keyword evidence="4 7" id="KW-0812">Transmembrane</keyword>
<dbReference type="PANTHER" id="PTHR42865">
    <property type="entry name" value="PROTON/GLUTAMATE-ASPARTATE SYMPORTER"/>
    <property type="match status" value="1"/>
</dbReference>
<feature type="transmembrane region" description="Helical" evidence="7">
    <location>
        <begin position="68"/>
        <end position="92"/>
    </location>
</feature>
<evidence type="ECO:0000313" key="8">
    <source>
        <dbReference type="EMBL" id="QJC27559.1"/>
    </source>
</evidence>
<evidence type="ECO:0000313" key="9">
    <source>
        <dbReference type="Proteomes" id="UP000500930"/>
    </source>
</evidence>
<dbReference type="Gene3D" id="1.10.3860.10">
    <property type="entry name" value="Sodium:dicarboxylate symporter"/>
    <property type="match status" value="1"/>
</dbReference>
<feature type="transmembrane region" description="Helical" evidence="7">
    <location>
        <begin position="203"/>
        <end position="222"/>
    </location>
</feature>
<feature type="transmembrane region" description="Helical" evidence="7">
    <location>
        <begin position="278"/>
        <end position="298"/>
    </location>
</feature>
<feature type="transmembrane region" description="Helical" evidence="7">
    <location>
        <begin position="164"/>
        <end position="183"/>
    </location>
</feature>
<evidence type="ECO:0000256" key="3">
    <source>
        <dbReference type="ARBA" id="ARBA00022475"/>
    </source>
</evidence>
<dbReference type="KEGG" id="aplt:ANPL_02495"/>
<keyword evidence="6 7" id="KW-0472">Membrane</keyword>
<evidence type="ECO:0000256" key="2">
    <source>
        <dbReference type="ARBA" id="ARBA00022448"/>
    </source>
</evidence>
<evidence type="ECO:0000256" key="5">
    <source>
        <dbReference type="ARBA" id="ARBA00022989"/>
    </source>
</evidence>
<feature type="transmembrane region" description="Helical" evidence="7">
    <location>
        <begin position="33"/>
        <end position="56"/>
    </location>
</feature>
<sequence length="400" mass="42829">MSHSLRFLFLLLLVAGAFFCADLVPVEIRSLSYTISLFIKEVLVFILPLIVFSIVFHSTGQLRGGSAVRTTLLLIAMVLLSNTLSVGVAHVMSTVVTSAGGNVAVSGGTLGSEALKAYGSFNLPSIISCAKALAFGVLSGIVLPKMFGSRALKVSQSLYDASVFILEKIFAPLLPIFVVGFAFKLRSDGALDIIARNYQVMLYIFVPALAHTLFLYFVSSGCSVEKTIVLLKNMLPAAIAGFASMSSLLTMPITLSAVKKSTNNDSAADIAVPGSVNVHLIGDCFFTVILLSLMAAAFGKTELITTSDYLHFLVYVVLMKFAEAAVAGTGLILMFPAMEQYLHFTPAMLSLSTTLCILLDPLITSINVLGNGAFSILFVRANQLLFRSERGSWSDKEDSK</sequence>
<accession>A0A858PYA5</accession>
<comment type="subcellular location">
    <subcellularLocation>
        <location evidence="1">Cell membrane</location>
        <topology evidence="1">Multi-pass membrane protein</topology>
    </subcellularLocation>
</comment>
<keyword evidence="9" id="KW-1185">Reference proteome</keyword>
<name>A0A858PYA5_9RICK</name>
<protein>
    <submittedName>
        <fullName evidence="8">Cation:dicarboxylase symporter family transporter</fullName>
    </submittedName>
</protein>
<proteinExistence type="predicted"/>
<dbReference type="GO" id="GO:0005886">
    <property type="term" value="C:plasma membrane"/>
    <property type="evidence" value="ECO:0007669"/>
    <property type="project" value="UniProtKB-SubCell"/>
</dbReference>
<evidence type="ECO:0000256" key="7">
    <source>
        <dbReference type="SAM" id="Phobius"/>
    </source>
</evidence>
<feature type="transmembrane region" description="Helical" evidence="7">
    <location>
        <begin position="123"/>
        <end position="143"/>
    </location>
</feature>
<evidence type="ECO:0000256" key="1">
    <source>
        <dbReference type="ARBA" id="ARBA00004651"/>
    </source>
</evidence>
<dbReference type="InterPro" id="IPR001991">
    <property type="entry name" value="Na-dicarboxylate_symporter"/>
</dbReference>
<keyword evidence="3" id="KW-1003">Cell membrane</keyword>
<organism evidence="8 9">
    <name type="scientific">Anaplasma platys</name>
    <dbReference type="NCBI Taxonomy" id="949"/>
    <lineage>
        <taxon>Bacteria</taxon>
        <taxon>Pseudomonadati</taxon>
        <taxon>Pseudomonadota</taxon>
        <taxon>Alphaproteobacteria</taxon>
        <taxon>Rickettsiales</taxon>
        <taxon>Anaplasmataceae</taxon>
        <taxon>Anaplasma</taxon>
    </lineage>
</organism>
<dbReference type="Pfam" id="PF00375">
    <property type="entry name" value="SDF"/>
    <property type="match status" value="1"/>
</dbReference>
<evidence type="ECO:0000256" key="4">
    <source>
        <dbReference type="ARBA" id="ARBA00022692"/>
    </source>
</evidence>
<keyword evidence="5 7" id="KW-1133">Transmembrane helix</keyword>
<dbReference type="AlphaFoldDB" id="A0A858PYA5"/>
<dbReference type="SUPFAM" id="SSF118215">
    <property type="entry name" value="Proton glutamate symport protein"/>
    <property type="match status" value="1"/>
</dbReference>
<dbReference type="EMBL" id="CP046391">
    <property type="protein sequence ID" value="QJC27559.1"/>
    <property type="molecule type" value="Genomic_DNA"/>
</dbReference>
<feature type="transmembrane region" description="Helical" evidence="7">
    <location>
        <begin position="310"/>
        <end position="337"/>
    </location>
</feature>
<dbReference type="RefSeq" id="WP_169193193.1">
    <property type="nucleotide sequence ID" value="NZ_CP046391.1"/>
</dbReference>
<gene>
    <name evidence="8" type="ORF">ANPL_02495</name>
</gene>
<dbReference type="Proteomes" id="UP000500930">
    <property type="component" value="Chromosome"/>
</dbReference>
<keyword evidence="2" id="KW-0813">Transport</keyword>
<dbReference type="PANTHER" id="PTHR42865:SF7">
    <property type="entry name" value="PROTON_GLUTAMATE-ASPARTATE SYMPORTER"/>
    <property type="match status" value="1"/>
</dbReference>